<feature type="compositionally biased region" description="Polar residues" evidence="1">
    <location>
        <begin position="13"/>
        <end position="25"/>
    </location>
</feature>
<dbReference type="Proteomes" id="UP000006514">
    <property type="component" value="Unassembled WGS sequence"/>
</dbReference>
<feature type="region of interest" description="Disordered" evidence="1">
    <location>
        <begin position="1"/>
        <end position="28"/>
    </location>
</feature>
<proteinExistence type="predicted"/>
<dbReference type="EMBL" id="JH689213">
    <property type="protein sequence ID" value="EJD32211.1"/>
    <property type="molecule type" value="Genomic_DNA"/>
</dbReference>
<gene>
    <name evidence="2" type="ORF">AURDEDRAFT_118233</name>
</gene>
<evidence type="ECO:0000256" key="1">
    <source>
        <dbReference type="SAM" id="MobiDB-lite"/>
    </source>
</evidence>
<evidence type="ECO:0000313" key="3">
    <source>
        <dbReference type="Proteomes" id="UP000006514"/>
    </source>
</evidence>
<evidence type="ECO:0000313" key="2">
    <source>
        <dbReference type="EMBL" id="EJD32211.1"/>
    </source>
</evidence>
<dbReference type="InParanoid" id="J0L7C4"/>
<keyword evidence="3" id="KW-1185">Reference proteome</keyword>
<name>J0L7C4_AURST</name>
<reference evidence="3" key="1">
    <citation type="journal article" date="2012" name="Science">
        <title>The Paleozoic origin of enzymatic lignin decomposition reconstructed from 31 fungal genomes.</title>
        <authorList>
            <person name="Floudas D."/>
            <person name="Binder M."/>
            <person name="Riley R."/>
            <person name="Barry K."/>
            <person name="Blanchette R.A."/>
            <person name="Henrissat B."/>
            <person name="Martinez A.T."/>
            <person name="Otillar R."/>
            <person name="Spatafora J.W."/>
            <person name="Yadav J.S."/>
            <person name="Aerts A."/>
            <person name="Benoit I."/>
            <person name="Boyd A."/>
            <person name="Carlson A."/>
            <person name="Copeland A."/>
            <person name="Coutinho P.M."/>
            <person name="de Vries R.P."/>
            <person name="Ferreira P."/>
            <person name="Findley K."/>
            <person name="Foster B."/>
            <person name="Gaskell J."/>
            <person name="Glotzer D."/>
            <person name="Gorecki P."/>
            <person name="Heitman J."/>
            <person name="Hesse C."/>
            <person name="Hori C."/>
            <person name="Igarashi K."/>
            <person name="Jurgens J.A."/>
            <person name="Kallen N."/>
            <person name="Kersten P."/>
            <person name="Kohler A."/>
            <person name="Kuees U."/>
            <person name="Kumar T.K.A."/>
            <person name="Kuo A."/>
            <person name="LaButti K."/>
            <person name="Larrondo L.F."/>
            <person name="Lindquist E."/>
            <person name="Ling A."/>
            <person name="Lombard V."/>
            <person name="Lucas S."/>
            <person name="Lundell T."/>
            <person name="Martin R."/>
            <person name="McLaughlin D.J."/>
            <person name="Morgenstern I."/>
            <person name="Morin E."/>
            <person name="Murat C."/>
            <person name="Nagy L.G."/>
            <person name="Nolan M."/>
            <person name="Ohm R.A."/>
            <person name="Patyshakuliyeva A."/>
            <person name="Rokas A."/>
            <person name="Ruiz-Duenas F.J."/>
            <person name="Sabat G."/>
            <person name="Salamov A."/>
            <person name="Samejima M."/>
            <person name="Schmutz J."/>
            <person name="Slot J.C."/>
            <person name="St John F."/>
            <person name="Stenlid J."/>
            <person name="Sun H."/>
            <person name="Sun S."/>
            <person name="Syed K."/>
            <person name="Tsang A."/>
            <person name="Wiebenga A."/>
            <person name="Young D."/>
            <person name="Pisabarro A."/>
            <person name="Eastwood D.C."/>
            <person name="Martin F."/>
            <person name="Cullen D."/>
            <person name="Grigoriev I.V."/>
            <person name="Hibbett D.S."/>
        </authorList>
    </citation>
    <scope>NUCLEOTIDE SEQUENCE [LARGE SCALE GENOMIC DNA]</scope>
    <source>
        <strain evidence="3">TFB10046</strain>
    </source>
</reference>
<dbReference type="AlphaFoldDB" id="J0L7C4"/>
<protein>
    <submittedName>
        <fullName evidence="2">Uncharacterized protein</fullName>
    </submittedName>
</protein>
<dbReference type="KEGG" id="adl:AURDEDRAFT_118233"/>
<accession>J0L7C4</accession>
<sequence length="61" mass="6216">MLVGNAVPHGGLLSSSNAAGRSVRSSLEPGLPRDLVHLARVCTLRTAPPALAVQSPSVYAP</sequence>
<organism evidence="2 3">
    <name type="scientific">Auricularia subglabra (strain TFB-10046 / SS5)</name>
    <name type="common">White-rot fungus</name>
    <name type="synonym">Auricularia delicata (strain TFB10046)</name>
    <dbReference type="NCBI Taxonomy" id="717982"/>
    <lineage>
        <taxon>Eukaryota</taxon>
        <taxon>Fungi</taxon>
        <taxon>Dikarya</taxon>
        <taxon>Basidiomycota</taxon>
        <taxon>Agaricomycotina</taxon>
        <taxon>Agaricomycetes</taxon>
        <taxon>Auriculariales</taxon>
        <taxon>Auriculariaceae</taxon>
        <taxon>Auricularia</taxon>
    </lineage>
</organism>